<evidence type="ECO:0000256" key="7">
    <source>
        <dbReference type="ARBA" id="ARBA00023136"/>
    </source>
</evidence>
<keyword evidence="6" id="KW-1133">Transmembrane helix</keyword>
<dbReference type="EMBL" id="JAVRJZ010000285">
    <property type="protein sequence ID" value="KAK2702522.1"/>
    <property type="molecule type" value="Genomic_DNA"/>
</dbReference>
<dbReference type="Gene3D" id="1.50.40.10">
    <property type="entry name" value="Mitochondrial carrier domain"/>
    <property type="match status" value="1"/>
</dbReference>
<feature type="repeat" description="Solcar" evidence="8">
    <location>
        <begin position="66"/>
        <end position="125"/>
    </location>
</feature>
<evidence type="ECO:0000256" key="4">
    <source>
        <dbReference type="ARBA" id="ARBA00022692"/>
    </source>
</evidence>
<dbReference type="InterPro" id="IPR018108">
    <property type="entry name" value="MCP_transmembrane"/>
</dbReference>
<dbReference type="AlphaFoldDB" id="A0AA88KTJ1"/>
<evidence type="ECO:0000256" key="8">
    <source>
        <dbReference type="PROSITE-ProRule" id="PRU00282"/>
    </source>
</evidence>
<accession>A0AA88KTJ1</accession>
<comment type="subcellular location">
    <subcellularLocation>
        <location evidence="1">Membrane</location>
        <topology evidence="1">Multi-pass membrane protein</topology>
    </subcellularLocation>
</comment>
<comment type="caution">
    <text evidence="10">The sequence shown here is derived from an EMBL/GenBank/DDBJ whole genome shotgun (WGS) entry which is preliminary data.</text>
</comment>
<dbReference type="Pfam" id="PF00153">
    <property type="entry name" value="Mito_carr"/>
    <property type="match status" value="1"/>
</dbReference>
<evidence type="ECO:0000313" key="11">
    <source>
        <dbReference type="Proteomes" id="UP001187531"/>
    </source>
</evidence>
<dbReference type="InterPro" id="IPR050391">
    <property type="entry name" value="Mito_Metabolite_Transporter"/>
</dbReference>
<evidence type="ECO:0000256" key="3">
    <source>
        <dbReference type="ARBA" id="ARBA00022448"/>
    </source>
</evidence>
<organism evidence="10 11">
    <name type="scientific">Artemia franciscana</name>
    <name type="common">Brine shrimp</name>
    <name type="synonym">Artemia sanfranciscana</name>
    <dbReference type="NCBI Taxonomy" id="6661"/>
    <lineage>
        <taxon>Eukaryota</taxon>
        <taxon>Metazoa</taxon>
        <taxon>Ecdysozoa</taxon>
        <taxon>Arthropoda</taxon>
        <taxon>Crustacea</taxon>
        <taxon>Branchiopoda</taxon>
        <taxon>Anostraca</taxon>
        <taxon>Artemiidae</taxon>
        <taxon>Artemia</taxon>
    </lineage>
</organism>
<evidence type="ECO:0000256" key="9">
    <source>
        <dbReference type="RuleBase" id="RU000488"/>
    </source>
</evidence>
<proteinExistence type="inferred from homology"/>
<dbReference type="Proteomes" id="UP001187531">
    <property type="component" value="Unassembled WGS sequence"/>
</dbReference>
<keyword evidence="11" id="KW-1185">Reference proteome</keyword>
<evidence type="ECO:0000256" key="6">
    <source>
        <dbReference type="ARBA" id="ARBA00022989"/>
    </source>
</evidence>
<comment type="similarity">
    <text evidence="2 9">Belongs to the mitochondrial carrier (TC 2.A.29) family.</text>
</comment>
<evidence type="ECO:0000256" key="2">
    <source>
        <dbReference type="ARBA" id="ARBA00006375"/>
    </source>
</evidence>
<gene>
    <name evidence="10" type="ORF">QYM36_018868</name>
</gene>
<sequence>MMERNESLLSRNLPRNTLFLHMNLARKLKDLRTLPNVARNSIVSVAEIVCYDVFKHQIIKNRILADGVPCYFSAAVIAGFSATLVASPVDVVKTRSMNNIGKYKSAIDCAIKTVMKEGPTAFYKG</sequence>
<protein>
    <submittedName>
        <fullName evidence="10">Uncharacterized protein</fullName>
    </submittedName>
</protein>
<evidence type="ECO:0000256" key="1">
    <source>
        <dbReference type="ARBA" id="ARBA00004141"/>
    </source>
</evidence>
<dbReference type="PANTHER" id="PTHR45618">
    <property type="entry name" value="MITOCHONDRIAL DICARBOXYLATE CARRIER-RELATED"/>
    <property type="match status" value="1"/>
</dbReference>
<keyword evidence="5" id="KW-0677">Repeat</keyword>
<evidence type="ECO:0000313" key="10">
    <source>
        <dbReference type="EMBL" id="KAK2702522.1"/>
    </source>
</evidence>
<reference evidence="10" key="1">
    <citation type="submission" date="2023-07" db="EMBL/GenBank/DDBJ databases">
        <title>Chromosome-level genome assembly of Artemia franciscana.</title>
        <authorList>
            <person name="Jo E."/>
        </authorList>
    </citation>
    <scope>NUCLEOTIDE SEQUENCE</scope>
    <source>
        <tissue evidence="10">Whole body</tissue>
    </source>
</reference>
<dbReference type="GO" id="GO:0016020">
    <property type="term" value="C:membrane"/>
    <property type="evidence" value="ECO:0007669"/>
    <property type="project" value="UniProtKB-SubCell"/>
</dbReference>
<dbReference type="PROSITE" id="PS50920">
    <property type="entry name" value="SOLCAR"/>
    <property type="match status" value="1"/>
</dbReference>
<keyword evidence="3 9" id="KW-0813">Transport</keyword>
<dbReference type="SUPFAM" id="SSF103506">
    <property type="entry name" value="Mitochondrial carrier"/>
    <property type="match status" value="1"/>
</dbReference>
<evidence type="ECO:0000256" key="5">
    <source>
        <dbReference type="ARBA" id="ARBA00022737"/>
    </source>
</evidence>
<keyword evidence="7 8" id="KW-0472">Membrane</keyword>
<keyword evidence="4 8" id="KW-0812">Transmembrane</keyword>
<name>A0AA88KTJ1_ARTSF</name>
<dbReference type="InterPro" id="IPR023395">
    <property type="entry name" value="MCP_dom_sf"/>
</dbReference>